<dbReference type="GO" id="GO:0003677">
    <property type="term" value="F:DNA binding"/>
    <property type="evidence" value="ECO:0007669"/>
    <property type="project" value="InterPro"/>
</dbReference>
<comment type="caution">
    <text evidence="3">The sequence shown here is derived from an EMBL/GenBank/DDBJ whole genome shotgun (WGS) entry which is preliminary data.</text>
</comment>
<dbReference type="EMBL" id="JABXXP010001279">
    <property type="protein sequence ID" value="NVN13894.1"/>
    <property type="molecule type" value="Genomic_DNA"/>
</dbReference>
<protein>
    <submittedName>
        <fullName evidence="3">Helix-turn-helix domain-containing protein</fullName>
    </submittedName>
</protein>
<evidence type="ECO:0000256" key="2">
    <source>
        <dbReference type="SAM" id="Phobius"/>
    </source>
</evidence>
<keyword evidence="2" id="KW-1133">Transmembrane helix</keyword>
<dbReference type="InterPro" id="IPR050400">
    <property type="entry name" value="Bact_Cytoskel_RodZ"/>
</dbReference>
<evidence type="ECO:0000313" key="4">
    <source>
        <dbReference type="Proteomes" id="UP000534870"/>
    </source>
</evidence>
<dbReference type="Gene3D" id="1.10.260.40">
    <property type="entry name" value="lambda repressor-like DNA-binding domains"/>
    <property type="match status" value="1"/>
</dbReference>
<gene>
    <name evidence="3" type="ORF">HUK84_22585</name>
</gene>
<reference evidence="3 4" key="1">
    <citation type="submission" date="2020-06" db="EMBL/GenBank/DDBJ databases">
        <title>Description of novel acetic acid bacteria.</title>
        <authorList>
            <person name="Sombolestani A."/>
        </authorList>
    </citation>
    <scope>NUCLEOTIDE SEQUENCE [LARGE SCALE GENOMIC DNA]</scope>
    <source>
        <strain evidence="3 4">LMG 31431</strain>
    </source>
</reference>
<organism evidence="3 4">
    <name type="scientific">Nguyenibacter vanlangensis</name>
    <dbReference type="NCBI Taxonomy" id="1216886"/>
    <lineage>
        <taxon>Bacteria</taxon>
        <taxon>Pseudomonadati</taxon>
        <taxon>Pseudomonadota</taxon>
        <taxon>Alphaproteobacteria</taxon>
        <taxon>Acetobacterales</taxon>
        <taxon>Acetobacteraceae</taxon>
        <taxon>Nguyenibacter</taxon>
    </lineage>
</organism>
<dbReference type="Proteomes" id="UP000534870">
    <property type="component" value="Unassembled WGS sequence"/>
</dbReference>
<dbReference type="AlphaFoldDB" id="A0A7Y7J0V9"/>
<proteinExistence type="predicted"/>
<dbReference type="Pfam" id="PF13413">
    <property type="entry name" value="HTH_25"/>
    <property type="match status" value="1"/>
</dbReference>
<feature type="non-terminal residue" evidence="3">
    <location>
        <position position="1"/>
    </location>
</feature>
<dbReference type="PANTHER" id="PTHR34475">
    <property type="match status" value="1"/>
</dbReference>
<keyword evidence="2" id="KW-0472">Membrane</keyword>
<evidence type="ECO:0000256" key="1">
    <source>
        <dbReference type="SAM" id="MobiDB-lite"/>
    </source>
</evidence>
<dbReference type="RefSeq" id="WP_176642087.1">
    <property type="nucleotide sequence ID" value="NZ_JABXXP010001279.1"/>
</dbReference>
<feature type="region of interest" description="Disordered" evidence="1">
    <location>
        <begin position="120"/>
        <end position="172"/>
    </location>
</feature>
<feature type="transmembrane region" description="Helical" evidence="2">
    <location>
        <begin position="91"/>
        <end position="111"/>
    </location>
</feature>
<keyword evidence="2" id="KW-0812">Transmembrane</keyword>
<feature type="non-terminal residue" evidence="3">
    <location>
        <position position="172"/>
    </location>
</feature>
<dbReference type="PANTHER" id="PTHR34475:SF1">
    <property type="entry name" value="CYTOSKELETON PROTEIN RODZ"/>
    <property type="match status" value="1"/>
</dbReference>
<accession>A0A7Y7J0V9</accession>
<feature type="compositionally biased region" description="Pro residues" evidence="1">
    <location>
        <begin position="150"/>
        <end position="159"/>
    </location>
</feature>
<sequence length="172" mass="18521">TLRARREQLGWALPDVATWLRIRLPTLEALEEGRVQDLPGNVYAIGFLRTYAQALGLDAESLAARFKTETRGSIDTKPELSFPEPVPERTMPAGVMALLGGVVIVIAYIGWYRMTDVQPPPQPVPSVSSAIPGLVRQGTTSPQVASVLPPERPTAPPQPLSSAEKSAITADD</sequence>
<name>A0A7Y7J0V9_9PROT</name>
<dbReference type="InterPro" id="IPR010982">
    <property type="entry name" value="Lambda_DNA-bd_dom_sf"/>
</dbReference>
<evidence type="ECO:0000313" key="3">
    <source>
        <dbReference type="EMBL" id="NVN13894.1"/>
    </source>
</evidence>